<dbReference type="PANTHER" id="PTHR37981:SF1">
    <property type="entry name" value="SGNH HYDROLASE-TYPE ESTERASE DOMAIN-CONTAINING PROTEIN"/>
    <property type="match status" value="1"/>
</dbReference>
<dbReference type="GO" id="GO:0004806">
    <property type="term" value="F:triacylglycerol lipase activity"/>
    <property type="evidence" value="ECO:0007669"/>
    <property type="project" value="TreeGrafter"/>
</dbReference>
<evidence type="ECO:0000256" key="1">
    <source>
        <dbReference type="PIRSR" id="PIRSR637460-1"/>
    </source>
</evidence>
<protein>
    <recommendedName>
        <fullName evidence="3">SGNH hydrolase-type esterase domain-containing protein</fullName>
    </recommendedName>
</protein>
<dbReference type="Proteomes" id="UP000649179">
    <property type="component" value="Unassembled WGS sequence"/>
</dbReference>
<feature type="domain" description="SGNH hydrolase-type esterase" evidence="3">
    <location>
        <begin position="6"/>
        <end position="222"/>
    </location>
</feature>
<dbReference type="PANTHER" id="PTHR37981">
    <property type="entry name" value="LIPASE 2"/>
    <property type="match status" value="1"/>
</dbReference>
<dbReference type="Gene3D" id="3.40.50.1110">
    <property type="entry name" value="SGNH hydrolase"/>
    <property type="match status" value="1"/>
</dbReference>
<dbReference type="InterPro" id="IPR036514">
    <property type="entry name" value="SGNH_hydro_sf"/>
</dbReference>
<gene>
    <name evidence="4" type="ORF">GCM10011519_19350</name>
</gene>
<accession>A0A917F5J7</accession>
<keyword evidence="5" id="KW-1185">Reference proteome</keyword>
<dbReference type="InterPro" id="IPR037460">
    <property type="entry name" value="SEST-like"/>
</dbReference>
<reference evidence="4" key="1">
    <citation type="journal article" date="2014" name="Int. J. Syst. Evol. Microbiol.">
        <title>Complete genome sequence of Corynebacterium casei LMG S-19264T (=DSM 44701T), isolated from a smear-ripened cheese.</title>
        <authorList>
            <consortium name="US DOE Joint Genome Institute (JGI-PGF)"/>
            <person name="Walter F."/>
            <person name="Albersmeier A."/>
            <person name="Kalinowski J."/>
            <person name="Ruckert C."/>
        </authorList>
    </citation>
    <scope>NUCLEOTIDE SEQUENCE</scope>
    <source>
        <strain evidence="4">CGMCC 1.16067</strain>
    </source>
</reference>
<dbReference type="EMBL" id="BMKQ01000001">
    <property type="protein sequence ID" value="GGF45571.1"/>
    <property type="molecule type" value="Genomic_DNA"/>
</dbReference>
<feature type="active site" description="Nucleophile" evidence="1">
    <location>
        <position position="10"/>
    </location>
</feature>
<dbReference type="InterPro" id="IPR013830">
    <property type="entry name" value="SGNH_hydro"/>
</dbReference>
<dbReference type="CDD" id="cd01823">
    <property type="entry name" value="SEST_like"/>
    <property type="match status" value="1"/>
</dbReference>
<evidence type="ECO:0000313" key="5">
    <source>
        <dbReference type="Proteomes" id="UP000649179"/>
    </source>
</evidence>
<feature type="active site" evidence="1">
    <location>
        <position position="214"/>
    </location>
</feature>
<evidence type="ECO:0000259" key="3">
    <source>
        <dbReference type="Pfam" id="PF13472"/>
    </source>
</evidence>
<feature type="disulfide bond" evidence="2">
    <location>
        <begin position="24"/>
        <end position="48"/>
    </location>
</feature>
<sequence length="320" mass="34325">MSTYVALGDSYAAGVGGGDRVDTCWRAERGYPVRVARAAGADLSYAACIGATVADVRETQLAALSAETGWVTLTIGGNDIGFTPVLVAAASPAWLNDSTDDIDRALRVLREELPDRLRLLYGEVRDRAPEATVVVTGYPRLFAAEDCQLVTFFTRSEIERLNAVADEIDALVRSLSDAAGFGFAPVRDSFSGHAVCDDEPWIHGVSLPLEESFHPTAPGHDAYAASVLRALELEAGAEGKEPVVTRVPSRGSAPVFRLPDLTGRRSRQGAAEWGLDPDRMADLAQHLDPVAARSSARTEDAAAELHAMHRQVLDRRGLPH</sequence>
<proteinExistence type="predicted"/>
<dbReference type="Pfam" id="PF13472">
    <property type="entry name" value="Lipase_GDSL_2"/>
    <property type="match status" value="1"/>
</dbReference>
<dbReference type="AlphaFoldDB" id="A0A917F5J7"/>
<organism evidence="4 5">
    <name type="scientific">Marmoricola endophyticus</name>
    <dbReference type="NCBI Taxonomy" id="2040280"/>
    <lineage>
        <taxon>Bacteria</taxon>
        <taxon>Bacillati</taxon>
        <taxon>Actinomycetota</taxon>
        <taxon>Actinomycetes</taxon>
        <taxon>Propionibacteriales</taxon>
        <taxon>Nocardioidaceae</taxon>
        <taxon>Marmoricola</taxon>
    </lineage>
</organism>
<keyword evidence="2" id="KW-1015">Disulfide bond</keyword>
<dbReference type="SUPFAM" id="SSF52266">
    <property type="entry name" value="SGNH hydrolase"/>
    <property type="match status" value="1"/>
</dbReference>
<reference evidence="4" key="2">
    <citation type="submission" date="2020-09" db="EMBL/GenBank/DDBJ databases">
        <authorList>
            <person name="Sun Q."/>
            <person name="Zhou Y."/>
        </authorList>
    </citation>
    <scope>NUCLEOTIDE SEQUENCE</scope>
    <source>
        <strain evidence="4">CGMCC 1.16067</strain>
    </source>
</reference>
<comment type="caution">
    <text evidence="4">The sequence shown here is derived from an EMBL/GenBank/DDBJ whole genome shotgun (WGS) entry which is preliminary data.</text>
</comment>
<evidence type="ECO:0000256" key="2">
    <source>
        <dbReference type="PIRSR" id="PIRSR637460-2"/>
    </source>
</evidence>
<name>A0A917F5J7_9ACTN</name>
<dbReference type="RefSeq" id="WP_188779585.1">
    <property type="nucleotide sequence ID" value="NZ_BMKQ01000001.1"/>
</dbReference>
<evidence type="ECO:0000313" key="4">
    <source>
        <dbReference type="EMBL" id="GGF45571.1"/>
    </source>
</evidence>
<dbReference type="GO" id="GO:0019433">
    <property type="term" value="P:triglyceride catabolic process"/>
    <property type="evidence" value="ECO:0007669"/>
    <property type="project" value="TreeGrafter"/>
</dbReference>